<name>A0A556PSY0_9BACI</name>
<evidence type="ECO:0000256" key="1">
    <source>
        <dbReference type="ARBA" id="ARBA00007068"/>
    </source>
</evidence>
<gene>
    <name evidence="2" type="ORF">FPQ13_00010</name>
</gene>
<dbReference type="CDD" id="cd02253">
    <property type="entry name" value="DmpA"/>
    <property type="match status" value="1"/>
</dbReference>
<dbReference type="Gene3D" id="3.60.70.12">
    <property type="entry name" value="L-amino peptidase D-ALA esterase/amidase"/>
    <property type="match status" value="1"/>
</dbReference>
<dbReference type="EMBL" id="VMHE01000001">
    <property type="protein sequence ID" value="TSJ67491.1"/>
    <property type="molecule type" value="Genomic_DNA"/>
</dbReference>
<dbReference type="Pfam" id="PF03576">
    <property type="entry name" value="Peptidase_S58"/>
    <property type="match status" value="1"/>
</dbReference>
<evidence type="ECO:0000313" key="2">
    <source>
        <dbReference type="EMBL" id="TSJ67491.1"/>
    </source>
</evidence>
<dbReference type="PANTHER" id="PTHR36512">
    <property type="entry name" value="D-AMINOPEPTIDASE"/>
    <property type="match status" value="1"/>
</dbReference>
<comment type="similarity">
    <text evidence="1">Belongs to the peptidase S58 family.</text>
</comment>
<dbReference type="SUPFAM" id="SSF56266">
    <property type="entry name" value="DmpA/ArgJ-like"/>
    <property type="match status" value="1"/>
</dbReference>
<evidence type="ECO:0000313" key="3">
    <source>
        <dbReference type="Proteomes" id="UP000316425"/>
    </source>
</evidence>
<proteinExistence type="inferred from homology"/>
<dbReference type="OrthoDB" id="9770388at2"/>
<reference evidence="2 3" key="1">
    <citation type="submission" date="2019-07" db="EMBL/GenBank/DDBJ databases">
        <title>Allobacillus sp. nov. SKP isolated from shrimp paste of Euphausiacea.</title>
        <authorList>
            <person name="Kanchanasin P."/>
            <person name="Tanasupawat S."/>
            <person name="Shi W."/>
            <person name="Wu L."/>
            <person name="Ma J."/>
        </authorList>
    </citation>
    <scope>NUCLEOTIDE SEQUENCE [LARGE SCALE GENOMIC DNA]</scope>
    <source>
        <strain evidence="2 3">SKP4-8</strain>
    </source>
</reference>
<dbReference type="InterPro" id="IPR016117">
    <property type="entry name" value="ArgJ-like_dom_sf"/>
</dbReference>
<protein>
    <submittedName>
        <fullName evidence="2">P1 family peptidase</fullName>
    </submittedName>
</protein>
<dbReference type="AlphaFoldDB" id="A0A556PSY0"/>
<dbReference type="Proteomes" id="UP000316425">
    <property type="component" value="Unassembled WGS sequence"/>
</dbReference>
<keyword evidence="3" id="KW-1185">Reference proteome</keyword>
<sequence length="352" mass="37787">MNQQKRLRDYGITIGQMEPGKKNAITDVKGVRVGHSTIDEGAIQTGVTSILPHSGNLFQEKVIGASHVINGFGKTMGLTQLDELGTIETPILLTNTLSAGLTANYLIDYMLESNPEIGRTTGTINPIVGECNDMILNDIRQKAISRQDVFDAIDNAKDYVEEGAVGAGRGMVCYSLKGGIGTSSRKLYIGENQYTLGILVLSNFGTLTDLTIDGRPIGIELEKHINASKSPDKGSIMIVLATDLPLLDRQLKRILKRTVTGLARTGSIIGHGSGDIAIGFSTATTVPHSSAHEPLSFSFIHEELLEDAFRAAGEATEEAILNSLITADTVTGREGNTRYGIIDLLNKYGMNL</sequence>
<dbReference type="InterPro" id="IPR005321">
    <property type="entry name" value="Peptidase_S58_DmpA"/>
</dbReference>
<dbReference type="RefSeq" id="WP_144087250.1">
    <property type="nucleotide sequence ID" value="NZ_VMHE01000001.1"/>
</dbReference>
<organism evidence="2 3">
    <name type="scientific">Allobacillus salarius</name>
    <dbReference type="NCBI Taxonomy" id="1955272"/>
    <lineage>
        <taxon>Bacteria</taxon>
        <taxon>Bacillati</taxon>
        <taxon>Bacillota</taxon>
        <taxon>Bacilli</taxon>
        <taxon>Bacillales</taxon>
        <taxon>Bacillaceae</taxon>
        <taxon>Allobacillus</taxon>
    </lineage>
</organism>
<accession>A0A556PSY0</accession>
<dbReference type="GO" id="GO:0004177">
    <property type="term" value="F:aminopeptidase activity"/>
    <property type="evidence" value="ECO:0007669"/>
    <property type="project" value="TreeGrafter"/>
</dbReference>
<dbReference type="PANTHER" id="PTHR36512:SF3">
    <property type="entry name" value="BLR5678 PROTEIN"/>
    <property type="match status" value="1"/>
</dbReference>
<comment type="caution">
    <text evidence="2">The sequence shown here is derived from an EMBL/GenBank/DDBJ whole genome shotgun (WGS) entry which is preliminary data.</text>
</comment>